<accession>A0A2V3IFB9</accession>
<gene>
    <name evidence="1" type="ORF">BWQ96_09566</name>
</gene>
<evidence type="ECO:0000313" key="2">
    <source>
        <dbReference type="Proteomes" id="UP000247409"/>
    </source>
</evidence>
<dbReference type="EMBL" id="NBIV01000263">
    <property type="protein sequence ID" value="PXF40733.1"/>
    <property type="molecule type" value="Genomic_DNA"/>
</dbReference>
<keyword evidence="2" id="KW-1185">Reference proteome</keyword>
<protein>
    <submittedName>
        <fullName evidence="1">Uncharacterized protein</fullName>
    </submittedName>
</protein>
<name>A0A2V3IFB9_9FLOR</name>
<dbReference type="Proteomes" id="UP000247409">
    <property type="component" value="Unassembled WGS sequence"/>
</dbReference>
<comment type="caution">
    <text evidence="1">The sequence shown here is derived from an EMBL/GenBank/DDBJ whole genome shotgun (WGS) entry which is preliminary data.</text>
</comment>
<reference evidence="1 2" key="1">
    <citation type="journal article" date="2018" name="Mol. Biol. Evol.">
        <title>Analysis of the draft genome of the red seaweed Gracilariopsis chorda provides insights into genome size evolution in Rhodophyta.</title>
        <authorList>
            <person name="Lee J."/>
            <person name="Yang E.C."/>
            <person name="Graf L."/>
            <person name="Yang J.H."/>
            <person name="Qiu H."/>
            <person name="Zel Zion U."/>
            <person name="Chan C.X."/>
            <person name="Stephens T.G."/>
            <person name="Weber A.P.M."/>
            <person name="Boo G.H."/>
            <person name="Boo S.M."/>
            <person name="Kim K.M."/>
            <person name="Shin Y."/>
            <person name="Jung M."/>
            <person name="Lee S.J."/>
            <person name="Yim H.S."/>
            <person name="Lee J.H."/>
            <person name="Bhattacharya D."/>
            <person name="Yoon H.S."/>
        </authorList>
    </citation>
    <scope>NUCLEOTIDE SEQUENCE [LARGE SCALE GENOMIC DNA]</scope>
    <source>
        <strain evidence="1 2">SKKU-2015</strain>
        <tissue evidence="1">Whole body</tissue>
    </source>
</reference>
<evidence type="ECO:0000313" key="1">
    <source>
        <dbReference type="EMBL" id="PXF40733.1"/>
    </source>
</evidence>
<dbReference type="AlphaFoldDB" id="A0A2V3IFB9"/>
<proteinExistence type="predicted"/>
<organism evidence="1 2">
    <name type="scientific">Gracilariopsis chorda</name>
    <dbReference type="NCBI Taxonomy" id="448386"/>
    <lineage>
        <taxon>Eukaryota</taxon>
        <taxon>Rhodophyta</taxon>
        <taxon>Florideophyceae</taxon>
        <taxon>Rhodymeniophycidae</taxon>
        <taxon>Gracilariales</taxon>
        <taxon>Gracilariaceae</taxon>
        <taxon>Gracilariopsis</taxon>
    </lineage>
</organism>
<sequence length="643" mass="73483">MVDVQDAELEVEEALLKLGIRVYLEAKSAVLSESGSAESSVCKPLDLMKVVYPPAMFSEVCLLISWGAVETAKCFVEGVLRSPGTGIMLDPPYIMQGTGTDISWLVLGYPCILDSRVLGLNDKFRRAFRSHRVTRIELLLSGNYHQVVNSEKFIRLMYDTTSISVPTQMVLSWPSKNLRMIDYLQNKEIPLDRSQKKRNGLYNMYCTISDIVLELVTNFRSDNLEVHVTKGLLQLAVYIVRVLVSDVYRRLDIHSVPGGSARRTALEVALHRRKKIPFTSTKNVLKMTVLLEEGKEWPEIFRIDLRGNDPQRLFGTAAHRSSLKSLQGFYPGCRTLKSAIAEPDRFKKMYKTLNEDGSMKFSDFISKLYRSSEYLDHFTDILNKECKSTDKITKIIRARDRAVRHNQPQAIRKAEQEYIALSQDVFRNAHTDGVLREIVLWHYNKLSGEYELTKDTMLWAFDLIRSLFHVRSIVGDEGMAVYATKDGQTDVVQLQSIRTQPDRSSRVMDERSSFATINALFSKPTPLEFYALKNVVNGRTTRNTQVRKAGVVLSDAGLVFKLRRSIVTKQKRSTPVSDPFSFIEDYRGVLTTDLYHDLTSREQNVDVACKQHSQWRLCPTEVIVNVFNDFLVELLEAEENRRS</sequence>